<comment type="caution">
    <text evidence="3">The sequence shown here is derived from an EMBL/GenBank/DDBJ whole genome shotgun (WGS) entry which is preliminary data.</text>
</comment>
<dbReference type="Proteomes" id="UP001341840">
    <property type="component" value="Unassembled WGS sequence"/>
</dbReference>
<evidence type="ECO:0000313" key="4">
    <source>
        <dbReference type="Proteomes" id="UP001341840"/>
    </source>
</evidence>
<keyword evidence="2" id="KW-1133">Transmembrane helix</keyword>
<evidence type="ECO:0000256" key="2">
    <source>
        <dbReference type="SAM" id="Phobius"/>
    </source>
</evidence>
<keyword evidence="2" id="KW-0812">Transmembrane</keyword>
<accession>A0ABU6UAP5</accession>
<gene>
    <name evidence="3" type="ORF">PIB30_021583</name>
</gene>
<proteinExistence type="predicted"/>
<evidence type="ECO:0000313" key="3">
    <source>
        <dbReference type="EMBL" id="MED6157238.1"/>
    </source>
</evidence>
<feature type="transmembrane region" description="Helical" evidence="2">
    <location>
        <begin position="40"/>
        <end position="63"/>
    </location>
</feature>
<keyword evidence="2" id="KW-0472">Membrane</keyword>
<protein>
    <submittedName>
        <fullName evidence="3">Uncharacterized protein</fullName>
    </submittedName>
</protein>
<reference evidence="3 4" key="1">
    <citation type="journal article" date="2023" name="Plants (Basel)">
        <title>Bridging the Gap: Combining Genomics and Transcriptomics Approaches to Understand Stylosanthes scabra, an Orphan Legume from the Brazilian Caatinga.</title>
        <authorList>
            <person name="Ferreira-Neto J.R.C."/>
            <person name="da Silva M.D."/>
            <person name="Binneck E."/>
            <person name="de Melo N.F."/>
            <person name="da Silva R.H."/>
            <person name="de Melo A.L.T.M."/>
            <person name="Pandolfi V."/>
            <person name="Bustamante F.O."/>
            <person name="Brasileiro-Vidal A.C."/>
            <person name="Benko-Iseppon A.M."/>
        </authorList>
    </citation>
    <scope>NUCLEOTIDE SEQUENCE [LARGE SCALE GENOMIC DNA]</scope>
    <source>
        <tissue evidence="3">Leaves</tissue>
    </source>
</reference>
<organism evidence="3 4">
    <name type="scientific">Stylosanthes scabra</name>
    <dbReference type="NCBI Taxonomy" id="79078"/>
    <lineage>
        <taxon>Eukaryota</taxon>
        <taxon>Viridiplantae</taxon>
        <taxon>Streptophyta</taxon>
        <taxon>Embryophyta</taxon>
        <taxon>Tracheophyta</taxon>
        <taxon>Spermatophyta</taxon>
        <taxon>Magnoliopsida</taxon>
        <taxon>eudicotyledons</taxon>
        <taxon>Gunneridae</taxon>
        <taxon>Pentapetalae</taxon>
        <taxon>rosids</taxon>
        <taxon>fabids</taxon>
        <taxon>Fabales</taxon>
        <taxon>Fabaceae</taxon>
        <taxon>Papilionoideae</taxon>
        <taxon>50 kb inversion clade</taxon>
        <taxon>dalbergioids sensu lato</taxon>
        <taxon>Dalbergieae</taxon>
        <taxon>Pterocarpus clade</taxon>
        <taxon>Stylosanthes</taxon>
    </lineage>
</organism>
<feature type="compositionally biased region" description="Basic and acidic residues" evidence="1">
    <location>
        <begin position="1"/>
        <end position="15"/>
    </location>
</feature>
<dbReference type="EMBL" id="JASCZI010120900">
    <property type="protein sequence ID" value="MED6157238.1"/>
    <property type="molecule type" value="Genomic_DNA"/>
</dbReference>
<name>A0ABU6UAP5_9FABA</name>
<keyword evidence="4" id="KW-1185">Reference proteome</keyword>
<feature type="region of interest" description="Disordered" evidence="1">
    <location>
        <begin position="1"/>
        <end position="20"/>
    </location>
</feature>
<evidence type="ECO:0000256" key="1">
    <source>
        <dbReference type="SAM" id="MobiDB-lite"/>
    </source>
</evidence>
<sequence length="154" mass="17709">MSMGEARDKPKFDDRRRRKNGRTRLGVASGGDWDFGNNPIFHISCNHLIIFFITLTMVTFAALSKRIPDSHYVEEDSDIVLDRTDIQDGIERCSKSLIRRLLADRSFFAGTIETALNAIWRQPDGFKVVDRGGNIFHFFFNDEKDVIRIERGTP</sequence>